<reference evidence="1 2" key="1">
    <citation type="journal article" date="2022" name="Int. J. Syst. Evol. Microbiol.">
        <title>Flavobacterium ammonificans sp. nov. and Flavobacterium ammoniigenes sp. nov., ammonifying bacteria isolated from surface river water.</title>
        <authorList>
            <person name="Watanabe K."/>
            <person name="Kitamura T."/>
            <person name="Ogata Y."/>
            <person name="Shindo C."/>
            <person name="Suda W."/>
        </authorList>
    </citation>
    <scope>NUCLEOTIDE SEQUENCE [LARGE SCALE GENOMIC DNA]</scope>
    <source>
        <strain evidence="1 2">GENT11</strain>
    </source>
</reference>
<dbReference type="EMBL" id="AP025183">
    <property type="protein sequence ID" value="BDB53159.1"/>
    <property type="molecule type" value="Genomic_DNA"/>
</dbReference>
<evidence type="ECO:0000313" key="2">
    <source>
        <dbReference type="Proteomes" id="UP001319865"/>
    </source>
</evidence>
<name>A0ABN6KVI1_9FLAO</name>
<evidence type="ECO:0000313" key="1">
    <source>
        <dbReference type="EMBL" id="BDB53159.1"/>
    </source>
</evidence>
<accession>A0ABN6KVI1</accession>
<dbReference type="InterPro" id="IPR054207">
    <property type="entry name" value="DUF6913"/>
</dbReference>
<dbReference type="Proteomes" id="UP001319865">
    <property type="component" value="Chromosome"/>
</dbReference>
<organism evidence="1 2">
    <name type="scientific">Flavobacterium ammonificans</name>
    <dbReference type="NCBI Taxonomy" id="1751056"/>
    <lineage>
        <taxon>Bacteria</taxon>
        <taxon>Pseudomonadati</taxon>
        <taxon>Bacteroidota</taxon>
        <taxon>Flavobacteriia</taxon>
        <taxon>Flavobacteriales</taxon>
        <taxon>Flavobacteriaceae</taxon>
        <taxon>Flavobacterium</taxon>
    </lineage>
</organism>
<proteinExistence type="predicted"/>
<gene>
    <name evidence="1" type="ORF">GENT11_14710</name>
</gene>
<keyword evidence="2" id="KW-1185">Reference proteome</keyword>
<protein>
    <submittedName>
        <fullName evidence="1">Uncharacterized protein</fullName>
    </submittedName>
</protein>
<dbReference type="RefSeq" id="WP_229329262.1">
    <property type="nucleotide sequence ID" value="NZ_AP025183.1"/>
</dbReference>
<sequence length="173" mass="20132">MFLNYLKNYFLKYTLKNKWREVVPFSSGLTITSIGILIDEVAFKEKAALIEDLMAKGFQANAISILVHRETINPKIPYPFASYSLESIDWNGNFKDPVVTQFVNQEFDMLISYYKQEKSALLLVTESSKAKFKVGFSSVNKRFNHFMITTAIEEYRVFVNELIKYLKILNKIK</sequence>
<dbReference type="Pfam" id="PF21857">
    <property type="entry name" value="DUF6913"/>
    <property type="match status" value="1"/>
</dbReference>
<reference evidence="1 2" key="2">
    <citation type="journal article" date="2022" name="Microorganisms">
        <title>Complete Genome Sequences of Two Flavobacterium ammonificans Strains and a Flavobacterium ammoniigenes Strain of Ammonifying Bacterioplankton Isolated from Surface River Water.</title>
        <authorList>
            <person name="Suda W."/>
            <person name="Ogata Y."/>
            <person name="Shindo C."/>
            <person name="Watanabe K."/>
        </authorList>
    </citation>
    <scope>NUCLEOTIDE SEQUENCE [LARGE SCALE GENOMIC DNA]</scope>
    <source>
        <strain evidence="1 2">GENT11</strain>
    </source>
</reference>